<dbReference type="Gene3D" id="3.30.450.20">
    <property type="entry name" value="PAS domain"/>
    <property type="match status" value="2"/>
</dbReference>
<keyword evidence="5" id="KW-1133">Transmembrane helix</keyword>
<evidence type="ECO:0000313" key="9">
    <source>
        <dbReference type="EMBL" id="GEK14696.1"/>
    </source>
</evidence>
<dbReference type="PANTHER" id="PTHR32089">
    <property type="entry name" value="METHYL-ACCEPTING CHEMOTAXIS PROTEIN MCPB"/>
    <property type="match status" value="1"/>
</dbReference>
<keyword evidence="2 4" id="KW-0807">Transducer</keyword>
<dbReference type="Proteomes" id="UP000321787">
    <property type="component" value="Unassembled WGS sequence"/>
</dbReference>
<dbReference type="PROSITE" id="PS50885">
    <property type="entry name" value="HAMP"/>
    <property type="match status" value="1"/>
</dbReference>
<dbReference type="Pfam" id="PF00672">
    <property type="entry name" value="HAMP"/>
    <property type="match status" value="1"/>
</dbReference>
<evidence type="ECO:0000256" key="6">
    <source>
        <dbReference type="SAM" id="SignalP"/>
    </source>
</evidence>
<feature type="transmembrane region" description="Helical" evidence="5">
    <location>
        <begin position="284"/>
        <end position="307"/>
    </location>
</feature>
<dbReference type="RefSeq" id="WP_146865093.1">
    <property type="nucleotide sequence ID" value="NZ_BJTZ01000018.1"/>
</dbReference>
<reference evidence="9 10" key="1">
    <citation type="submission" date="2019-07" db="EMBL/GenBank/DDBJ databases">
        <title>Whole genome shotgun sequence of Aliivibrio fischeri NBRC 101058.</title>
        <authorList>
            <person name="Hosoyama A."/>
            <person name="Uohara A."/>
            <person name="Ohji S."/>
            <person name="Ichikawa N."/>
        </authorList>
    </citation>
    <scope>NUCLEOTIDE SEQUENCE [LARGE SCALE GENOMIC DNA]</scope>
    <source>
        <strain evidence="9 10">NBRC 101058</strain>
    </source>
</reference>
<organism evidence="9 10">
    <name type="scientific">Aliivibrio fischeri</name>
    <name type="common">Vibrio fischeri</name>
    <dbReference type="NCBI Taxonomy" id="668"/>
    <lineage>
        <taxon>Bacteria</taxon>
        <taxon>Pseudomonadati</taxon>
        <taxon>Pseudomonadota</taxon>
        <taxon>Gammaproteobacteria</taxon>
        <taxon>Vibrionales</taxon>
        <taxon>Vibrionaceae</taxon>
        <taxon>Aliivibrio</taxon>
    </lineage>
</organism>
<dbReference type="AlphaFoldDB" id="A0A510UJI0"/>
<feature type="domain" description="HAMP" evidence="8">
    <location>
        <begin position="304"/>
        <end position="358"/>
    </location>
</feature>
<keyword evidence="5" id="KW-0472">Membrane</keyword>
<comment type="similarity">
    <text evidence="3">Belongs to the methyl-accepting chemotaxis (MCP) protein family.</text>
</comment>
<dbReference type="InterPro" id="IPR003660">
    <property type="entry name" value="HAMP_dom"/>
</dbReference>
<gene>
    <name evidence="9" type="ORF">AFI02nite_27320</name>
</gene>
<dbReference type="SUPFAM" id="SSF58104">
    <property type="entry name" value="Methyl-accepting chemotaxis protein (MCP) signaling domain"/>
    <property type="match status" value="1"/>
</dbReference>
<comment type="caution">
    <text evidence="9">The sequence shown here is derived from an EMBL/GenBank/DDBJ whole genome shotgun (WGS) entry which is preliminary data.</text>
</comment>
<sequence length="636" mass="69798">MIKKLGFKNALLATTGLLMVSALAALSGISYNLFNNNSAQSVRNQLEEMANYEADNISDWLQIKAKMIDAQSKEYDRQTLVDHVAFAHYTKNLTGFSEIFVGTKSGTSYSTMGDTGVWQNGVVTADKFDTRTRTWYQTGMQKNTVRYIPPEPDATTGELVITIAKQFSDGVIGGDISMNYLVERLSRIAQREGLLAVLYDPNADALVSTTPNVKYGDRIAETNPLKDRMLINYIDYEEYTGLDGVERIGITREIELFDDTKWYIFIGLDRDVAYSNVDKTAESMIFTVIIAIIISCVIFLLAINFLYKPILQLKEVISDLASGNGDLTRRLPVENKDDLGEIAKGVNTFIENLQGMMLDVEQATQNISTSIDKLKHQTDHSKNTLIAHSAETEQVVTAIEEMNATAADMAKLTADAASHASETNEQVEQSSLAMISTSNTVSQMGQDTNSTAINLGQINGNMQEITNILKVIGDIADQTNLLALNAAIEAARAGEQGRGFAVVADEVRTLASRTQMSTEEIEQTVSRLNQGMTTAISAMSNTQTSCDRTTEQTTLVANNLDEIGNMVRLINDLNTQVATATQEQSAVTIEVAKNMSSIREIVEQLTQNSNESEAEAYSLSSANQQLTALLSQFKLK</sequence>
<evidence type="ECO:0000256" key="1">
    <source>
        <dbReference type="ARBA" id="ARBA00004370"/>
    </source>
</evidence>
<dbReference type="SMART" id="SM00283">
    <property type="entry name" value="MA"/>
    <property type="match status" value="1"/>
</dbReference>
<evidence type="ECO:0000256" key="4">
    <source>
        <dbReference type="PROSITE-ProRule" id="PRU00284"/>
    </source>
</evidence>
<protein>
    <submittedName>
        <fullName evidence="9">Methyl-accepting chemotaxis protein</fullName>
    </submittedName>
</protein>
<dbReference type="Gene3D" id="1.10.287.950">
    <property type="entry name" value="Methyl-accepting chemotaxis protein"/>
    <property type="match status" value="1"/>
</dbReference>
<dbReference type="PANTHER" id="PTHR32089:SF55">
    <property type="entry name" value="METHYL ACCEPTING SENSORY TRANSDUCER WITH CACHE_2 SMALL MOLECULE BINDING DOMAIN"/>
    <property type="match status" value="1"/>
</dbReference>
<dbReference type="SMART" id="SM00304">
    <property type="entry name" value="HAMP"/>
    <property type="match status" value="1"/>
</dbReference>
<dbReference type="GO" id="GO:0016020">
    <property type="term" value="C:membrane"/>
    <property type="evidence" value="ECO:0007669"/>
    <property type="project" value="UniProtKB-SubCell"/>
</dbReference>
<feature type="signal peptide" evidence="6">
    <location>
        <begin position="1"/>
        <end position="24"/>
    </location>
</feature>
<dbReference type="PROSITE" id="PS50111">
    <property type="entry name" value="CHEMOTAXIS_TRANSDUC_2"/>
    <property type="match status" value="1"/>
</dbReference>
<evidence type="ECO:0000259" key="8">
    <source>
        <dbReference type="PROSITE" id="PS50885"/>
    </source>
</evidence>
<dbReference type="GO" id="GO:0007165">
    <property type="term" value="P:signal transduction"/>
    <property type="evidence" value="ECO:0007669"/>
    <property type="project" value="UniProtKB-KW"/>
</dbReference>
<feature type="chain" id="PRO_5021878425" evidence="6">
    <location>
        <begin position="25"/>
        <end position="636"/>
    </location>
</feature>
<dbReference type="InterPro" id="IPR004089">
    <property type="entry name" value="MCPsignal_dom"/>
</dbReference>
<evidence type="ECO:0000256" key="3">
    <source>
        <dbReference type="ARBA" id="ARBA00029447"/>
    </source>
</evidence>
<evidence type="ECO:0000313" key="10">
    <source>
        <dbReference type="Proteomes" id="UP000321787"/>
    </source>
</evidence>
<evidence type="ECO:0000256" key="5">
    <source>
        <dbReference type="SAM" id="Phobius"/>
    </source>
</evidence>
<dbReference type="CDD" id="cd06225">
    <property type="entry name" value="HAMP"/>
    <property type="match status" value="1"/>
</dbReference>
<evidence type="ECO:0000259" key="7">
    <source>
        <dbReference type="PROSITE" id="PS50111"/>
    </source>
</evidence>
<feature type="domain" description="Methyl-accepting transducer" evidence="7">
    <location>
        <begin position="363"/>
        <end position="599"/>
    </location>
</feature>
<proteinExistence type="inferred from homology"/>
<keyword evidence="6" id="KW-0732">Signal</keyword>
<accession>A0A510UJI0</accession>
<dbReference type="FunFam" id="1.10.287.950:FF:000001">
    <property type="entry name" value="Methyl-accepting chemotaxis sensory transducer"/>
    <property type="match status" value="1"/>
</dbReference>
<keyword evidence="5" id="KW-0812">Transmembrane</keyword>
<name>A0A510UJI0_ALIFS</name>
<dbReference type="GO" id="GO:0006935">
    <property type="term" value="P:chemotaxis"/>
    <property type="evidence" value="ECO:0007669"/>
    <property type="project" value="UniProtKB-ARBA"/>
</dbReference>
<dbReference type="CDD" id="cd11386">
    <property type="entry name" value="MCP_signal"/>
    <property type="match status" value="1"/>
</dbReference>
<evidence type="ECO:0000256" key="2">
    <source>
        <dbReference type="ARBA" id="ARBA00023224"/>
    </source>
</evidence>
<comment type="subcellular location">
    <subcellularLocation>
        <location evidence="1">Membrane</location>
    </subcellularLocation>
</comment>
<dbReference type="EMBL" id="BJTZ01000018">
    <property type="protein sequence ID" value="GEK14696.1"/>
    <property type="molecule type" value="Genomic_DNA"/>
</dbReference>
<dbReference type="Pfam" id="PF00015">
    <property type="entry name" value="MCPsignal"/>
    <property type="match status" value="1"/>
</dbReference>